<accession>A0A099KZ36</accession>
<dbReference type="OrthoDB" id="6188902at2"/>
<comment type="caution">
    <text evidence="1">The sequence shown here is derived from an EMBL/GenBank/DDBJ whole genome shotgun (WGS) entry which is preliminary data.</text>
</comment>
<proteinExistence type="predicted"/>
<evidence type="ECO:0000313" key="2">
    <source>
        <dbReference type="Proteomes" id="UP000029868"/>
    </source>
</evidence>
<reference evidence="1 2" key="1">
    <citation type="submission" date="2014-08" db="EMBL/GenBank/DDBJ databases">
        <title>Genomic and Phenotypic Diversity of Colwellia psychrerythraea strains from Disparate Marine Basins.</title>
        <authorList>
            <person name="Techtmann S.M."/>
            <person name="Stelling S.C."/>
            <person name="Utturkar S.M."/>
            <person name="Alshibli N."/>
            <person name="Harris A."/>
            <person name="Brown S.D."/>
            <person name="Hazen T.C."/>
        </authorList>
    </citation>
    <scope>NUCLEOTIDE SEQUENCE [LARGE SCALE GENOMIC DNA]</scope>
    <source>
        <strain evidence="1 2">GAB14E</strain>
    </source>
</reference>
<protein>
    <submittedName>
        <fullName evidence="1">Uncharacterized protein</fullName>
    </submittedName>
</protein>
<gene>
    <name evidence="1" type="ORF">GAB14E_1859</name>
</gene>
<sequence>MNDKQLKKIEKNGLKLQRLVQNILNRLPLVSGTISEFKEFCGSITMTNSRRLIVSANSDKGGIDFLLNINGPEGLKKIAQQIDIQLKDKNIQSDFDEAIGLLKETISANAKSHSDLKRKLTSSLSEKPQLELLTVNEEQFFTNSTLLGESLEQIISIHTVDYDEKSGQIKSLCIESHSDIVLASGARPYAQHFYRNIETAPLSEPSFISKSECYPAFINSKKSSEFIIQDYSHANIDRFFSGVNSFENAFLFSFNSEALQKFSYVCGRHDNDYAKISNRNFNVCSFGTSCHSPTKQLAIIVLLPKSLARISLPNVGCYPASFGQNNKELVKQDFIFEKIPSTLTVNTFQPGNFNYSQHLNSKYSKDIIDSAISLSGKNANDYTGFMVNVNFPLWLATYQIYFDVKG</sequence>
<name>A0A099KZ36_COLPS</name>
<dbReference type="Proteomes" id="UP000029868">
    <property type="component" value="Unassembled WGS sequence"/>
</dbReference>
<dbReference type="EMBL" id="JQEC01000015">
    <property type="protein sequence ID" value="KGJ95077.1"/>
    <property type="molecule type" value="Genomic_DNA"/>
</dbReference>
<organism evidence="1 2">
    <name type="scientific">Colwellia psychrerythraea</name>
    <name type="common">Vibrio psychroerythus</name>
    <dbReference type="NCBI Taxonomy" id="28229"/>
    <lineage>
        <taxon>Bacteria</taxon>
        <taxon>Pseudomonadati</taxon>
        <taxon>Pseudomonadota</taxon>
        <taxon>Gammaproteobacteria</taxon>
        <taxon>Alteromonadales</taxon>
        <taxon>Colwelliaceae</taxon>
        <taxon>Colwellia</taxon>
    </lineage>
</organism>
<dbReference type="PATRIC" id="fig|28229.3.peg.1467"/>
<evidence type="ECO:0000313" key="1">
    <source>
        <dbReference type="EMBL" id="KGJ95077.1"/>
    </source>
</evidence>
<dbReference type="AlphaFoldDB" id="A0A099KZ36"/>
<dbReference type="RefSeq" id="WP_033081558.1">
    <property type="nucleotide sequence ID" value="NZ_JQEC01000015.1"/>
</dbReference>